<dbReference type="Proteomes" id="UP001160148">
    <property type="component" value="Unassembled WGS sequence"/>
</dbReference>
<sequence>MNNPQILREVRLYCRIGSRGRKVSAIFARTHTWGPCNWKPRNPYKNKTSTCDLSHKTEGVVFREYFHQIVTGNLITIAKRTDYTTKTTVKHV</sequence>
<gene>
    <name evidence="1" type="ORF">MEUPH1_LOCUS1993</name>
</gene>
<protein>
    <submittedName>
        <fullName evidence="1">Uncharacterized protein</fullName>
    </submittedName>
</protein>
<evidence type="ECO:0000313" key="1">
    <source>
        <dbReference type="EMBL" id="CAI6344920.1"/>
    </source>
</evidence>
<dbReference type="AlphaFoldDB" id="A0AAV0VMX0"/>
<evidence type="ECO:0000313" key="2">
    <source>
        <dbReference type="Proteomes" id="UP001160148"/>
    </source>
</evidence>
<keyword evidence="2" id="KW-1185">Reference proteome</keyword>
<comment type="caution">
    <text evidence="1">The sequence shown here is derived from an EMBL/GenBank/DDBJ whole genome shotgun (WGS) entry which is preliminary data.</text>
</comment>
<organism evidence="1 2">
    <name type="scientific">Macrosiphum euphorbiae</name>
    <name type="common">potato aphid</name>
    <dbReference type="NCBI Taxonomy" id="13131"/>
    <lineage>
        <taxon>Eukaryota</taxon>
        <taxon>Metazoa</taxon>
        <taxon>Ecdysozoa</taxon>
        <taxon>Arthropoda</taxon>
        <taxon>Hexapoda</taxon>
        <taxon>Insecta</taxon>
        <taxon>Pterygota</taxon>
        <taxon>Neoptera</taxon>
        <taxon>Paraneoptera</taxon>
        <taxon>Hemiptera</taxon>
        <taxon>Sternorrhyncha</taxon>
        <taxon>Aphidomorpha</taxon>
        <taxon>Aphidoidea</taxon>
        <taxon>Aphididae</taxon>
        <taxon>Macrosiphini</taxon>
        <taxon>Macrosiphum</taxon>
    </lineage>
</organism>
<accession>A0AAV0VMX0</accession>
<proteinExistence type="predicted"/>
<name>A0AAV0VMX0_9HEMI</name>
<reference evidence="1 2" key="1">
    <citation type="submission" date="2023-01" db="EMBL/GenBank/DDBJ databases">
        <authorList>
            <person name="Whitehead M."/>
        </authorList>
    </citation>
    <scope>NUCLEOTIDE SEQUENCE [LARGE SCALE GENOMIC DNA]</scope>
</reference>
<dbReference type="EMBL" id="CARXXK010000001">
    <property type="protein sequence ID" value="CAI6344920.1"/>
    <property type="molecule type" value="Genomic_DNA"/>
</dbReference>